<dbReference type="PROSITE" id="PS50893">
    <property type="entry name" value="ABC_TRANSPORTER_2"/>
    <property type="match status" value="1"/>
</dbReference>
<evidence type="ECO:0000256" key="4">
    <source>
        <dbReference type="ARBA" id="ARBA00022840"/>
    </source>
</evidence>
<dbReference type="SUPFAM" id="SSF52540">
    <property type="entry name" value="P-loop containing nucleoside triphosphate hydrolases"/>
    <property type="match status" value="1"/>
</dbReference>
<organism evidence="7 8">
    <name type="scientific">Ruminococcus flavefaciens</name>
    <dbReference type="NCBI Taxonomy" id="1265"/>
    <lineage>
        <taxon>Bacteria</taxon>
        <taxon>Bacillati</taxon>
        <taxon>Bacillota</taxon>
        <taxon>Clostridia</taxon>
        <taxon>Eubacteriales</taxon>
        <taxon>Oscillospiraceae</taxon>
        <taxon>Ruminococcus</taxon>
    </lineage>
</organism>
<dbReference type="SMART" id="SM00382">
    <property type="entry name" value="AAA"/>
    <property type="match status" value="1"/>
</dbReference>
<dbReference type="GO" id="GO:0005524">
    <property type="term" value="F:ATP binding"/>
    <property type="evidence" value="ECO:0007669"/>
    <property type="project" value="UniProtKB-KW"/>
</dbReference>
<evidence type="ECO:0000313" key="7">
    <source>
        <dbReference type="EMBL" id="PWJ10118.1"/>
    </source>
</evidence>
<keyword evidence="2" id="KW-0813">Transport</keyword>
<feature type="domain" description="ABC transporter" evidence="6">
    <location>
        <begin position="2"/>
        <end position="230"/>
    </location>
</feature>
<name>A0A315XTI9_RUMFL</name>
<dbReference type="GO" id="GO:0016887">
    <property type="term" value="F:ATP hydrolysis activity"/>
    <property type="evidence" value="ECO:0007669"/>
    <property type="project" value="InterPro"/>
</dbReference>
<feature type="compositionally biased region" description="Basic and acidic residues" evidence="5">
    <location>
        <begin position="320"/>
        <end position="341"/>
    </location>
</feature>
<dbReference type="PANTHER" id="PTHR43335">
    <property type="entry name" value="ABC TRANSPORTER, ATP-BINDING PROTEIN"/>
    <property type="match status" value="1"/>
</dbReference>
<proteinExistence type="inferred from homology"/>
<dbReference type="Gene3D" id="3.40.50.300">
    <property type="entry name" value="P-loop containing nucleotide triphosphate hydrolases"/>
    <property type="match status" value="1"/>
</dbReference>
<evidence type="ECO:0000259" key="6">
    <source>
        <dbReference type="PROSITE" id="PS50893"/>
    </source>
</evidence>
<comment type="similarity">
    <text evidence="1">Belongs to the ABC transporter superfamily.</text>
</comment>
<comment type="caution">
    <text evidence="7">The sequence shown here is derived from an EMBL/GenBank/DDBJ whole genome shotgun (WGS) entry which is preliminary data.</text>
</comment>
<protein>
    <submittedName>
        <fullName evidence="7">ABC-2 type transport system ATP-binding protein</fullName>
    </submittedName>
</protein>
<dbReference type="AlphaFoldDB" id="A0A315XTI9"/>
<gene>
    <name evidence="7" type="ORF">IE37_03210</name>
</gene>
<dbReference type="PANTHER" id="PTHR43335:SF4">
    <property type="entry name" value="ABC TRANSPORTER, ATP-BINDING PROTEIN"/>
    <property type="match status" value="1"/>
</dbReference>
<evidence type="ECO:0000256" key="1">
    <source>
        <dbReference type="ARBA" id="ARBA00005417"/>
    </source>
</evidence>
<accession>A0A315XTI9</accession>
<keyword evidence="4 7" id="KW-0067">ATP-binding</keyword>
<evidence type="ECO:0000256" key="3">
    <source>
        <dbReference type="ARBA" id="ARBA00022741"/>
    </source>
</evidence>
<dbReference type="Proteomes" id="UP000245720">
    <property type="component" value="Unassembled WGS sequence"/>
</dbReference>
<evidence type="ECO:0000256" key="5">
    <source>
        <dbReference type="SAM" id="MobiDB-lite"/>
    </source>
</evidence>
<feature type="region of interest" description="Disordered" evidence="5">
    <location>
        <begin position="320"/>
        <end position="375"/>
    </location>
</feature>
<dbReference type="RefSeq" id="WP_109727882.1">
    <property type="nucleotide sequence ID" value="NZ_CAMOTJ010000075.1"/>
</dbReference>
<dbReference type="OrthoDB" id="9775135at2"/>
<keyword evidence="3" id="KW-0547">Nucleotide-binding</keyword>
<dbReference type="InterPro" id="IPR027417">
    <property type="entry name" value="P-loop_NTPase"/>
</dbReference>
<dbReference type="CDD" id="cd03230">
    <property type="entry name" value="ABC_DR_subfamily_A"/>
    <property type="match status" value="1"/>
</dbReference>
<dbReference type="STRING" id="1265.SAMN02910280_2234"/>
<evidence type="ECO:0000313" key="8">
    <source>
        <dbReference type="Proteomes" id="UP000245720"/>
    </source>
</evidence>
<feature type="compositionally biased region" description="Acidic residues" evidence="5">
    <location>
        <begin position="349"/>
        <end position="375"/>
    </location>
</feature>
<dbReference type="EMBL" id="QGDI01000016">
    <property type="protein sequence ID" value="PWJ10118.1"/>
    <property type="molecule type" value="Genomic_DNA"/>
</dbReference>
<evidence type="ECO:0000256" key="2">
    <source>
        <dbReference type="ARBA" id="ARBA00022448"/>
    </source>
</evidence>
<dbReference type="InterPro" id="IPR003439">
    <property type="entry name" value="ABC_transporter-like_ATP-bd"/>
</dbReference>
<sequence>MIEVRNLTKMYGDKLAVNNISFKVEKGEILGFLGPNGAGKSTTMNMLTGYISSTAGEVLIDGTDILEDPKKAKANIGYLPEIPPLYVDMTVDAYLSFMYDLKKCKLPRKAHLKDVCNLCKIQDVRGRIIKNLSKGYRQRVGMAQALINNPPVLILDEPTVGLDPNQIIEIRSLIKKLGKRHTVILSSHILPEIQAVCDRIIIINKGEVAADGTADEIAKNITNEHKMTLRIEGPEHSAEDKRVIADAIRGISGVKYVRADMEREKGIYDYDVETDGKTDVRRAINKLCADKGWNILMLQLSDLTLEDIFLKITMGDGLDKAGSEKSGKSKSKPRIDLKTSEGGKISAVQEDDDEKEENDDTAVSDSSEENNGGEE</sequence>
<dbReference type="Pfam" id="PF00005">
    <property type="entry name" value="ABC_tran"/>
    <property type="match status" value="1"/>
</dbReference>
<reference evidence="7 8" key="1">
    <citation type="submission" date="2018-05" db="EMBL/GenBank/DDBJ databases">
        <title>The Hungate 1000. A catalogue of reference genomes from the rumen microbiome.</title>
        <authorList>
            <person name="Kelly W."/>
        </authorList>
    </citation>
    <scope>NUCLEOTIDE SEQUENCE [LARGE SCALE GENOMIC DNA]</scope>
    <source>
        <strain evidence="7 8">SAb67</strain>
    </source>
</reference>
<dbReference type="InterPro" id="IPR003593">
    <property type="entry name" value="AAA+_ATPase"/>
</dbReference>